<evidence type="ECO:0000256" key="1">
    <source>
        <dbReference type="SAM" id="MobiDB-lite"/>
    </source>
</evidence>
<reference evidence="2 3" key="1">
    <citation type="submission" date="2014-03" db="EMBL/GenBank/DDBJ databases">
        <authorList>
            <person name="Churilla B.M."/>
            <person name="Abrahim M.R."/>
            <person name="Burke K.A."/>
            <person name="Yu V.J."/>
            <person name="Adkins N.L."/>
            <person name="Cohen K.L."/>
            <person name="Colicchio M.A."/>
            <person name="Fasoranti T.O."/>
            <person name="Genkil J.S."/>
            <person name="Kramer Z.J."/>
            <person name="Prout A.K."/>
            <person name="Schafer C.E."/>
            <person name="Schwarz A.G."/>
            <person name="Tish M."/>
            <person name="Vispute N."/>
            <person name="Wilkes K.E."/>
            <person name="Williams C.R."/>
            <person name="Xiao X."/>
            <person name="Yoder B.A."/>
            <person name="Lapin J.S."/>
            <person name="Ott C.T."/>
            <person name="Walburn T.D."/>
            <person name="Bradley K.W."/>
            <person name="Clarke D.Q."/>
            <person name="Lewis M.F."/>
            <person name="Barker L.P."/>
            <person name="Bailey C."/>
            <person name="Asai D.J."/>
            <person name="Bowman C.A."/>
            <person name="Russell D.A."/>
            <person name="Pope W.H."/>
            <person name="Jacobs-Sera D."/>
            <person name="Hendrix R.W."/>
            <person name="Hatfull G.F."/>
        </authorList>
    </citation>
    <scope>NUCLEOTIDE SEQUENCE [LARGE SCALE GENOMIC DNA]</scope>
</reference>
<proteinExistence type="predicted"/>
<dbReference type="Proteomes" id="UP000027390">
    <property type="component" value="Segment"/>
</dbReference>
<feature type="region of interest" description="Disordered" evidence="1">
    <location>
        <begin position="99"/>
        <end position="119"/>
    </location>
</feature>
<sequence length="119" mass="13048">MHADVDVVAEFEIGLELPDGTQIFPPETFRGRSLATPEDRKVIHDSLLVAMDNMGYPRSRALEDYHWVRRETEVVTIRRSIAINRLAIDDGFVISSPESAGAIVENETSGPPGPDGDSG</sequence>
<accession>A0A068CDR6</accession>
<protein>
    <submittedName>
        <fullName evidence="2">Uncharacterized protein</fullName>
    </submittedName>
</protein>
<evidence type="ECO:0000313" key="2">
    <source>
        <dbReference type="EMBL" id="AID18168.1"/>
    </source>
</evidence>
<dbReference type="EMBL" id="KJ595575">
    <property type="protein sequence ID" value="AID18168.1"/>
    <property type="molecule type" value="Genomic_DNA"/>
</dbReference>
<gene>
    <name evidence="2" type="primary">92</name>
    <name evidence="2" type="ORF">PBI_WILLIS_92</name>
</gene>
<dbReference type="Pfam" id="PF24000">
    <property type="entry name" value="DUF7316"/>
    <property type="match status" value="1"/>
</dbReference>
<evidence type="ECO:0000313" key="3">
    <source>
        <dbReference type="Proteomes" id="UP000027390"/>
    </source>
</evidence>
<organism evidence="2 3">
    <name type="scientific">Mycobacterium phage Willis</name>
    <dbReference type="NCBI Taxonomy" id="1486404"/>
    <lineage>
        <taxon>Viruses</taxon>
        <taxon>Duplodnaviria</taxon>
        <taxon>Heunggongvirae</taxon>
        <taxon>Uroviricota</taxon>
        <taxon>Caudoviricetes</taxon>
        <taxon>Ceeclamvirinae</taxon>
        <taxon>Bixzunavirus</taxon>
        <taxon>Bixzunavirus Bxz1</taxon>
    </lineage>
</organism>
<name>A0A068CDR6_9CAUD</name>
<dbReference type="InterPro" id="IPR055740">
    <property type="entry name" value="DUF7316"/>
</dbReference>